<protein>
    <recommendedName>
        <fullName evidence="1">NYN domain-containing protein</fullName>
    </recommendedName>
</protein>
<dbReference type="Proteomes" id="UP000467841">
    <property type="component" value="Unassembled WGS sequence"/>
</dbReference>
<sequence length="172" mass="19519">MNANSRPTRVIRRKRERPEPETFVFWDIVSCPVPNGHDARLVGPSIKSALNDGGYTHPITITAIGFLPYTENQTRTLYDLPELTATGINVIYVPKGYNEIMDYVRNWTWFHPRPATILFITGAVIHKYFYSSVSKLHDNGYTILHAYPGAKSTETKSVKSTFSWESIILQGV</sequence>
<dbReference type="Pfam" id="PF01936">
    <property type="entry name" value="NYN"/>
    <property type="match status" value="1"/>
</dbReference>
<comment type="caution">
    <text evidence="2">The sequence shown here is derived from an EMBL/GenBank/DDBJ whole genome shotgun (WGS) entry which is preliminary data.</text>
</comment>
<dbReference type="AlphaFoldDB" id="A0A6D2JR40"/>
<dbReference type="CDD" id="cd10910">
    <property type="entry name" value="PIN_limkain_b1_N_like"/>
    <property type="match status" value="1"/>
</dbReference>
<gene>
    <name evidence="2" type="ORF">MERR_LOCUS29895</name>
</gene>
<dbReference type="GO" id="GO:0005777">
    <property type="term" value="C:peroxisome"/>
    <property type="evidence" value="ECO:0007669"/>
    <property type="project" value="InterPro"/>
</dbReference>
<evidence type="ECO:0000259" key="1">
    <source>
        <dbReference type="Pfam" id="PF01936"/>
    </source>
</evidence>
<dbReference type="EMBL" id="CACVBM020001273">
    <property type="protein sequence ID" value="CAA7042660.1"/>
    <property type="molecule type" value="Genomic_DNA"/>
</dbReference>
<dbReference type="InterPro" id="IPR024768">
    <property type="entry name" value="Marf1"/>
</dbReference>
<organism evidence="2 3">
    <name type="scientific">Microthlaspi erraticum</name>
    <dbReference type="NCBI Taxonomy" id="1685480"/>
    <lineage>
        <taxon>Eukaryota</taxon>
        <taxon>Viridiplantae</taxon>
        <taxon>Streptophyta</taxon>
        <taxon>Embryophyta</taxon>
        <taxon>Tracheophyta</taxon>
        <taxon>Spermatophyta</taxon>
        <taxon>Magnoliopsida</taxon>
        <taxon>eudicotyledons</taxon>
        <taxon>Gunneridae</taxon>
        <taxon>Pentapetalae</taxon>
        <taxon>rosids</taxon>
        <taxon>malvids</taxon>
        <taxon>Brassicales</taxon>
        <taxon>Brassicaceae</taxon>
        <taxon>Coluteocarpeae</taxon>
        <taxon>Microthlaspi</taxon>
    </lineage>
</organism>
<reference evidence="2" key="1">
    <citation type="submission" date="2020-01" db="EMBL/GenBank/DDBJ databases">
        <authorList>
            <person name="Mishra B."/>
        </authorList>
    </citation>
    <scope>NUCLEOTIDE SEQUENCE [LARGE SCALE GENOMIC DNA]</scope>
</reference>
<accession>A0A6D2JR40</accession>
<dbReference type="GO" id="GO:0010468">
    <property type="term" value="P:regulation of gene expression"/>
    <property type="evidence" value="ECO:0007669"/>
    <property type="project" value="InterPro"/>
</dbReference>
<dbReference type="InterPro" id="IPR021139">
    <property type="entry name" value="NYN"/>
</dbReference>
<dbReference type="OrthoDB" id="1057026at2759"/>
<dbReference type="PANTHER" id="PTHR14379:SF63">
    <property type="entry name" value="ENDONUCLEASE OR GLYCOSYL HYDROLASE"/>
    <property type="match status" value="1"/>
</dbReference>
<keyword evidence="3" id="KW-1185">Reference proteome</keyword>
<evidence type="ECO:0000313" key="2">
    <source>
        <dbReference type="EMBL" id="CAA7042660.1"/>
    </source>
</evidence>
<dbReference type="GO" id="GO:0004540">
    <property type="term" value="F:RNA nuclease activity"/>
    <property type="evidence" value="ECO:0007669"/>
    <property type="project" value="InterPro"/>
</dbReference>
<name>A0A6D2JR40_9BRAS</name>
<dbReference type="PANTHER" id="PTHR14379">
    <property type="entry name" value="LIMKAIN B LKAP"/>
    <property type="match status" value="1"/>
</dbReference>
<evidence type="ECO:0000313" key="3">
    <source>
        <dbReference type="Proteomes" id="UP000467841"/>
    </source>
</evidence>
<feature type="domain" description="NYN" evidence="1">
    <location>
        <begin position="22"/>
        <end position="162"/>
    </location>
</feature>
<proteinExistence type="predicted"/>